<evidence type="ECO:0000256" key="2">
    <source>
        <dbReference type="ARBA" id="ARBA00022723"/>
    </source>
</evidence>
<keyword evidence="9" id="KW-1185">Reference proteome</keyword>
<reference evidence="8 9" key="1">
    <citation type="submission" date="2019-02" db="EMBL/GenBank/DDBJ databases">
        <authorList>
            <person name="Fomenkov A."/>
            <person name="Dubinina G."/>
            <person name="Grabovich M."/>
            <person name="Vincze T."/>
            <person name="Roberts R.J."/>
        </authorList>
    </citation>
    <scope>NUCLEOTIDE SEQUENCE [LARGE SCALE GENOMIC DNA]</scope>
    <source>
        <strain evidence="8 9">P</strain>
    </source>
</reference>
<accession>A0A5C1Q821</accession>
<dbReference type="Proteomes" id="UP000323824">
    <property type="component" value="Chromosome"/>
</dbReference>
<dbReference type="EMBL" id="CP035807">
    <property type="protein sequence ID" value="QEN03190.1"/>
    <property type="molecule type" value="Genomic_DNA"/>
</dbReference>
<keyword evidence="3 6" id="KW-0378">Hydrolase</keyword>
<dbReference type="InterPro" id="IPR001915">
    <property type="entry name" value="Peptidase_M48"/>
</dbReference>
<dbReference type="KEGG" id="sper:EW093_00215"/>
<name>A0A5C1Q821_9SPIO</name>
<evidence type="ECO:0000313" key="8">
    <source>
        <dbReference type="EMBL" id="QEN03190.1"/>
    </source>
</evidence>
<organism evidence="8 9">
    <name type="scientific">Thiospirochaeta perfilievii</name>
    <dbReference type="NCBI Taxonomy" id="252967"/>
    <lineage>
        <taxon>Bacteria</taxon>
        <taxon>Pseudomonadati</taxon>
        <taxon>Spirochaetota</taxon>
        <taxon>Spirochaetia</taxon>
        <taxon>Spirochaetales</taxon>
        <taxon>Spirochaetaceae</taxon>
        <taxon>Thiospirochaeta</taxon>
    </lineage>
</organism>
<dbReference type="GO" id="GO:0016020">
    <property type="term" value="C:membrane"/>
    <property type="evidence" value="ECO:0007669"/>
    <property type="project" value="TreeGrafter"/>
</dbReference>
<dbReference type="OrthoDB" id="9810445at2"/>
<protein>
    <submittedName>
        <fullName evidence="8">Peptidase M48</fullName>
    </submittedName>
</protein>
<dbReference type="GO" id="GO:0046872">
    <property type="term" value="F:metal ion binding"/>
    <property type="evidence" value="ECO:0007669"/>
    <property type="project" value="UniProtKB-KW"/>
</dbReference>
<dbReference type="PANTHER" id="PTHR22726">
    <property type="entry name" value="METALLOENDOPEPTIDASE OMA1"/>
    <property type="match status" value="1"/>
</dbReference>
<keyword evidence="2" id="KW-0479">Metal-binding</keyword>
<comment type="similarity">
    <text evidence="6">Belongs to the peptidase M48 family.</text>
</comment>
<dbReference type="PANTHER" id="PTHR22726:SF1">
    <property type="entry name" value="METALLOENDOPEPTIDASE OMA1, MITOCHONDRIAL"/>
    <property type="match status" value="1"/>
</dbReference>
<dbReference type="Gene3D" id="3.30.2010.10">
    <property type="entry name" value="Metalloproteases ('zincins'), catalytic domain"/>
    <property type="match status" value="1"/>
</dbReference>
<dbReference type="RefSeq" id="WP_149566450.1">
    <property type="nucleotide sequence ID" value="NZ_CP035807.1"/>
</dbReference>
<dbReference type="GO" id="GO:0051603">
    <property type="term" value="P:proteolysis involved in protein catabolic process"/>
    <property type="evidence" value="ECO:0007669"/>
    <property type="project" value="TreeGrafter"/>
</dbReference>
<evidence type="ECO:0000259" key="7">
    <source>
        <dbReference type="Pfam" id="PF01435"/>
    </source>
</evidence>
<keyword evidence="5 6" id="KW-0482">Metalloprotease</keyword>
<dbReference type="InterPro" id="IPR051156">
    <property type="entry name" value="Mito/Outer_Membr_Metalloprot"/>
</dbReference>
<reference evidence="8 9" key="2">
    <citation type="submission" date="2019-09" db="EMBL/GenBank/DDBJ databases">
        <title>Complete Genome Sequence and Methylome Analysis of free living Spirochaetas.</title>
        <authorList>
            <person name="Leshcheva N."/>
            <person name="Mikheeva N."/>
        </authorList>
    </citation>
    <scope>NUCLEOTIDE SEQUENCE [LARGE SCALE GENOMIC DNA]</scope>
    <source>
        <strain evidence="8 9">P</strain>
    </source>
</reference>
<evidence type="ECO:0000256" key="3">
    <source>
        <dbReference type="ARBA" id="ARBA00022801"/>
    </source>
</evidence>
<sequence length="295" mass="32609">MKRVLLLFILTPFFFSCTTIGPIAELMGEIGYLSDSQVDSISKSAEAGAKAAEDITPSEEYYIGRSLGAIILSQYSVYNDTKSTEYLNKIGQLLSLNSSRPETFGGYHILILDSDEINAFAAPSGHIFISKGLIKLTENEDELAAIIAHEISHVVLQHGLEAIKKSRVTSFVTILGSSALKEFGSKEVAELTTLFEDSLADITSTLINSGYSRKFELEADLMTIDILRRTGYDVYALSKVLKNMSKVLTPNGLDFAKTHPDPEDRLENLKEEGDINGFGKKIDPNRRFIENLRNL</sequence>
<feature type="domain" description="Peptidase M48" evidence="7">
    <location>
        <begin position="84"/>
        <end position="272"/>
    </location>
</feature>
<evidence type="ECO:0000256" key="4">
    <source>
        <dbReference type="ARBA" id="ARBA00022833"/>
    </source>
</evidence>
<dbReference type="PROSITE" id="PS51257">
    <property type="entry name" value="PROKAR_LIPOPROTEIN"/>
    <property type="match status" value="1"/>
</dbReference>
<comment type="cofactor">
    <cofactor evidence="6">
        <name>Zn(2+)</name>
        <dbReference type="ChEBI" id="CHEBI:29105"/>
    </cofactor>
    <text evidence="6">Binds 1 zinc ion per subunit.</text>
</comment>
<gene>
    <name evidence="8" type="ORF">EW093_00215</name>
</gene>
<keyword evidence="1 6" id="KW-0645">Protease</keyword>
<dbReference type="Pfam" id="PF01435">
    <property type="entry name" value="Peptidase_M48"/>
    <property type="match status" value="1"/>
</dbReference>
<dbReference type="GO" id="GO:0004222">
    <property type="term" value="F:metalloendopeptidase activity"/>
    <property type="evidence" value="ECO:0007669"/>
    <property type="project" value="InterPro"/>
</dbReference>
<evidence type="ECO:0000256" key="5">
    <source>
        <dbReference type="ARBA" id="ARBA00023049"/>
    </source>
</evidence>
<evidence type="ECO:0000313" key="9">
    <source>
        <dbReference type="Proteomes" id="UP000323824"/>
    </source>
</evidence>
<proteinExistence type="inferred from homology"/>
<evidence type="ECO:0000256" key="1">
    <source>
        <dbReference type="ARBA" id="ARBA00022670"/>
    </source>
</evidence>
<evidence type="ECO:0000256" key="6">
    <source>
        <dbReference type="RuleBase" id="RU003983"/>
    </source>
</evidence>
<dbReference type="AlphaFoldDB" id="A0A5C1Q821"/>
<keyword evidence="4 6" id="KW-0862">Zinc</keyword>